<evidence type="ECO:0000313" key="2">
    <source>
        <dbReference type="Proteomes" id="UP001597282"/>
    </source>
</evidence>
<gene>
    <name evidence="1" type="ORF">ACFQ4Y_12760</name>
</gene>
<name>A0ABW4CCA8_9BACL</name>
<sequence length="53" mass="6041">MGIWENLLLHLFVIPATFLLGRLSAVKVAGFRVRMIGRKNSSDEKERASRRTV</sequence>
<protein>
    <submittedName>
        <fullName evidence="1">Uncharacterized protein</fullName>
    </submittedName>
</protein>
<dbReference type="RefSeq" id="WP_380166054.1">
    <property type="nucleotide sequence ID" value="NZ_JBHTNU010000013.1"/>
</dbReference>
<evidence type="ECO:0000313" key="1">
    <source>
        <dbReference type="EMBL" id="MFD1427774.1"/>
    </source>
</evidence>
<organism evidence="1 2">
    <name type="scientific">Kroppenstedtia sanguinis</name>
    <dbReference type="NCBI Taxonomy" id="1380684"/>
    <lineage>
        <taxon>Bacteria</taxon>
        <taxon>Bacillati</taxon>
        <taxon>Bacillota</taxon>
        <taxon>Bacilli</taxon>
        <taxon>Bacillales</taxon>
        <taxon>Thermoactinomycetaceae</taxon>
        <taxon>Kroppenstedtia</taxon>
    </lineage>
</organism>
<dbReference type="Proteomes" id="UP001597282">
    <property type="component" value="Unassembled WGS sequence"/>
</dbReference>
<dbReference type="EMBL" id="JBHTNU010000013">
    <property type="protein sequence ID" value="MFD1427774.1"/>
    <property type="molecule type" value="Genomic_DNA"/>
</dbReference>
<accession>A0ABW4CCA8</accession>
<comment type="caution">
    <text evidence="1">The sequence shown here is derived from an EMBL/GenBank/DDBJ whole genome shotgun (WGS) entry which is preliminary data.</text>
</comment>
<keyword evidence="2" id="KW-1185">Reference proteome</keyword>
<reference evidence="2" key="1">
    <citation type="journal article" date="2019" name="Int. J. Syst. Evol. Microbiol.">
        <title>The Global Catalogue of Microorganisms (GCM) 10K type strain sequencing project: providing services to taxonomists for standard genome sequencing and annotation.</title>
        <authorList>
            <consortium name="The Broad Institute Genomics Platform"/>
            <consortium name="The Broad Institute Genome Sequencing Center for Infectious Disease"/>
            <person name="Wu L."/>
            <person name="Ma J."/>
        </authorList>
    </citation>
    <scope>NUCLEOTIDE SEQUENCE [LARGE SCALE GENOMIC DNA]</scope>
    <source>
        <strain evidence="2">S1</strain>
    </source>
</reference>
<proteinExistence type="predicted"/>